<evidence type="ECO:0000256" key="6">
    <source>
        <dbReference type="ARBA" id="ARBA00022871"/>
    </source>
</evidence>
<feature type="chain" id="PRO_5012745160" description="RRM domain-containing protein" evidence="9">
    <location>
        <begin position="27"/>
        <end position="374"/>
    </location>
</feature>
<dbReference type="GO" id="GO:0007283">
    <property type="term" value="P:spermatogenesis"/>
    <property type="evidence" value="ECO:0007669"/>
    <property type="project" value="UniProtKB-KW"/>
</dbReference>
<dbReference type="Gene3D" id="3.30.70.330">
    <property type="match status" value="1"/>
</dbReference>
<dbReference type="PANTHER" id="PTHR11176">
    <property type="entry name" value="BOULE-RELATED"/>
    <property type="match status" value="1"/>
</dbReference>
<dbReference type="InterPro" id="IPR000504">
    <property type="entry name" value="RRM_dom"/>
</dbReference>
<dbReference type="GO" id="GO:0030154">
    <property type="term" value="P:cell differentiation"/>
    <property type="evidence" value="ECO:0007669"/>
    <property type="project" value="UniProtKB-KW"/>
</dbReference>
<reference evidence="11" key="1">
    <citation type="submission" date="2020-05" db="UniProtKB">
        <authorList>
            <consortium name="EnsemblMetazoa"/>
        </authorList>
    </citation>
    <scope>IDENTIFICATION</scope>
    <source>
        <strain evidence="11">BB02</strain>
    </source>
</reference>
<keyword evidence="5" id="KW-0810">Translation regulation</keyword>
<dbReference type="GO" id="GO:0008494">
    <property type="term" value="F:translation activator activity"/>
    <property type="evidence" value="ECO:0007669"/>
    <property type="project" value="TreeGrafter"/>
</dbReference>
<accession>A0A2C9KMA4</accession>
<dbReference type="GO" id="GO:0005737">
    <property type="term" value="C:cytoplasm"/>
    <property type="evidence" value="ECO:0007669"/>
    <property type="project" value="UniProtKB-SubCell"/>
</dbReference>
<dbReference type="AlphaFoldDB" id="A0A2C9KMA4"/>
<dbReference type="EnsemblMetazoa" id="BGLB021332-RD">
    <property type="protein sequence ID" value="BGLB021332-PD"/>
    <property type="gene ID" value="BGLB021332"/>
</dbReference>
<dbReference type="GO" id="GO:0045948">
    <property type="term" value="P:positive regulation of translational initiation"/>
    <property type="evidence" value="ECO:0007669"/>
    <property type="project" value="TreeGrafter"/>
</dbReference>
<dbReference type="InterPro" id="IPR035979">
    <property type="entry name" value="RBD_domain_sf"/>
</dbReference>
<comment type="subcellular location">
    <subcellularLocation>
        <location evidence="1">Cytoplasm</location>
    </subcellularLocation>
</comment>
<proteinExistence type="predicted"/>
<organism evidence="11 12">
    <name type="scientific">Biomphalaria glabrata</name>
    <name type="common">Bloodfluke planorb</name>
    <name type="synonym">Freshwater snail</name>
    <dbReference type="NCBI Taxonomy" id="6526"/>
    <lineage>
        <taxon>Eukaryota</taxon>
        <taxon>Metazoa</taxon>
        <taxon>Spiralia</taxon>
        <taxon>Lophotrochozoa</taxon>
        <taxon>Mollusca</taxon>
        <taxon>Gastropoda</taxon>
        <taxon>Heterobranchia</taxon>
        <taxon>Euthyneura</taxon>
        <taxon>Panpulmonata</taxon>
        <taxon>Hygrophila</taxon>
        <taxon>Lymnaeoidea</taxon>
        <taxon>Planorbidae</taxon>
        <taxon>Biomphalaria</taxon>
    </lineage>
</organism>
<keyword evidence="7 8" id="KW-0694">RNA-binding</keyword>
<dbReference type="InterPro" id="IPR012677">
    <property type="entry name" value="Nucleotide-bd_a/b_plait_sf"/>
</dbReference>
<dbReference type="Pfam" id="PF00076">
    <property type="entry name" value="RRM_1"/>
    <property type="match status" value="1"/>
</dbReference>
<dbReference type="VEuPathDB" id="VectorBase:BGLB021332"/>
<dbReference type="SMART" id="SM00360">
    <property type="entry name" value="RRM"/>
    <property type="match status" value="1"/>
</dbReference>
<dbReference type="GO" id="GO:0070935">
    <property type="term" value="P:3'-UTR-mediated mRNA stabilization"/>
    <property type="evidence" value="ECO:0007669"/>
    <property type="project" value="TreeGrafter"/>
</dbReference>
<dbReference type="GO" id="GO:0051321">
    <property type="term" value="P:meiotic cell cycle"/>
    <property type="evidence" value="ECO:0007669"/>
    <property type="project" value="UniProtKB-ARBA"/>
</dbReference>
<dbReference type="FunFam" id="3.30.70.330:FF:000167">
    <property type="entry name" value="protein boule-like isoform X1"/>
    <property type="match status" value="1"/>
</dbReference>
<name>A0A2C9KMA4_BIOGL</name>
<evidence type="ECO:0000313" key="12">
    <source>
        <dbReference type="Proteomes" id="UP000076420"/>
    </source>
</evidence>
<dbReference type="SUPFAM" id="SSF54928">
    <property type="entry name" value="RNA-binding domain, RBD"/>
    <property type="match status" value="1"/>
</dbReference>
<evidence type="ECO:0000313" key="11">
    <source>
        <dbReference type="EnsemblMetazoa" id="BGLB021332-PD"/>
    </source>
</evidence>
<dbReference type="OrthoDB" id="762982at2759"/>
<evidence type="ECO:0000256" key="7">
    <source>
        <dbReference type="ARBA" id="ARBA00022884"/>
    </source>
</evidence>
<dbReference type="GO" id="GO:0003730">
    <property type="term" value="F:mRNA 3'-UTR binding"/>
    <property type="evidence" value="ECO:0007669"/>
    <property type="project" value="TreeGrafter"/>
</dbReference>
<feature type="signal peptide" evidence="9">
    <location>
        <begin position="1"/>
        <end position="26"/>
    </location>
</feature>
<protein>
    <recommendedName>
        <fullName evidence="10">RRM domain-containing protein</fullName>
    </recommendedName>
</protein>
<evidence type="ECO:0000256" key="1">
    <source>
        <dbReference type="ARBA" id="ARBA00004496"/>
    </source>
</evidence>
<dbReference type="STRING" id="6526.A0A2C9KMA4"/>
<keyword evidence="4" id="KW-0221">Differentiation</keyword>
<evidence type="ECO:0000256" key="8">
    <source>
        <dbReference type="PROSITE-ProRule" id="PRU00176"/>
    </source>
</evidence>
<evidence type="ECO:0000256" key="3">
    <source>
        <dbReference type="ARBA" id="ARBA00022490"/>
    </source>
</evidence>
<dbReference type="CDD" id="cd12412">
    <property type="entry name" value="RRM_DAZL_BOULE"/>
    <property type="match status" value="1"/>
</dbReference>
<dbReference type="KEGG" id="bgt:106062149"/>
<dbReference type="PANTHER" id="PTHR11176:SF57">
    <property type="entry name" value="PROTEIN BOULE"/>
    <property type="match status" value="1"/>
</dbReference>
<sequence length="374" mass="40703">MFNTLDKIDIIIIVFWFLKTYLQSSADVSPVTTPSSTPLSGGHPPKFGTVIPSRIFVGGIAANTTDAELKQYFSAFGAVKDTKIITDRAGVSKGYGFVTFESQEDADRIIKKESDNLIFKDRKLNIGPAVRKQGLPRPYDASIPPGSVLFTNGVPYTYQNGMAIFQSPDGNYPLAQPQSYATTAVMIPQNQVYMTPQYPYQQLSLQSSLQPVPTNPGYIWATMPTTTDVLYQTPQAYQGAELADATFVDGTTVEGNVIPVEQTLANRIHSPVTEVNCTTDQTSVATVPVIPVQAAAKNAVAGYKKHYSYTRRSFSSPTILVKHGHKVQRIMVSGTSPPTMYNGQLLSPCNPADTGDGSDAYIRYTHLPGHSTTK</sequence>
<feature type="domain" description="RRM" evidence="10">
    <location>
        <begin position="53"/>
        <end position="131"/>
    </location>
</feature>
<dbReference type="VEuPathDB" id="VectorBase:BGLAX_036070"/>
<keyword evidence="3" id="KW-0963">Cytoplasm</keyword>
<keyword evidence="9" id="KW-0732">Signal</keyword>
<gene>
    <name evidence="11" type="primary">106062149</name>
</gene>
<keyword evidence="2" id="KW-0217">Developmental protein</keyword>
<dbReference type="PROSITE" id="PS50102">
    <property type="entry name" value="RRM"/>
    <property type="match status" value="1"/>
</dbReference>
<evidence type="ECO:0000256" key="5">
    <source>
        <dbReference type="ARBA" id="ARBA00022845"/>
    </source>
</evidence>
<evidence type="ECO:0000256" key="4">
    <source>
        <dbReference type="ARBA" id="ARBA00022782"/>
    </source>
</evidence>
<keyword evidence="6" id="KW-0744">Spermatogenesis</keyword>
<evidence type="ECO:0000256" key="9">
    <source>
        <dbReference type="SAM" id="SignalP"/>
    </source>
</evidence>
<evidence type="ECO:0000256" key="2">
    <source>
        <dbReference type="ARBA" id="ARBA00022473"/>
    </source>
</evidence>
<dbReference type="InterPro" id="IPR034988">
    <property type="entry name" value="DAZ_BOULE_RRM"/>
</dbReference>
<dbReference type="Proteomes" id="UP000076420">
    <property type="component" value="Unassembled WGS sequence"/>
</dbReference>
<evidence type="ECO:0000259" key="10">
    <source>
        <dbReference type="PROSITE" id="PS50102"/>
    </source>
</evidence>